<sequence>MVKTVFFGAKTHHAQMRIEQAPSPAACAEWARTKHAAGCGPLATTDGITWTTSTRNVITYKWPTESSNTVYNVILIKSLAIYDHARGKMSSPIGSMSSCKITQGSCVSGTSCYIWDYIRSKINCRYKRIGHDNETLLMHFNESNDLFRLEIKSLGVSIHKRVTCPIPALCSLVKSSAIYLDVQHAQFEFVHKDVRFVDNYIPEKTVTFVIDGTFYVYDNYTLTRRHNDPHSITSSLVNVKAPMFTLNFSSFINLFPGNIDGHDDLSGILEAVSQPRLIRSDVSSLAPFIVSFDLLLRSPAPSAKTFLRHVPVSGGELCDNQTT</sequence>
<proteinExistence type="predicted"/>
<name>A0ABP0FZA8_CLALP</name>
<organism evidence="1 2">
    <name type="scientific">Clavelina lepadiformis</name>
    <name type="common">Light-bulb sea squirt</name>
    <name type="synonym">Ascidia lepadiformis</name>
    <dbReference type="NCBI Taxonomy" id="159417"/>
    <lineage>
        <taxon>Eukaryota</taxon>
        <taxon>Metazoa</taxon>
        <taxon>Chordata</taxon>
        <taxon>Tunicata</taxon>
        <taxon>Ascidiacea</taxon>
        <taxon>Aplousobranchia</taxon>
        <taxon>Clavelinidae</taxon>
        <taxon>Clavelina</taxon>
    </lineage>
</organism>
<accession>A0ABP0FZA8</accession>
<keyword evidence="2" id="KW-1185">Reference proteome</keyword>
<evidence type="ECO:0000313" key="1">
    <source>
        <dbReference type="EMBL" id="CAK8684939.1"/>
    </source>
</evidence>
<dbReference type="EMBL" id="CAWYQH010000098">
    <property type="protein sequence ID" value="CAK8684939.1"/>
    <property type="molecule type" value="Genomic_DNA"/>
</dbReference>
<comment type="caution">
    <text evidence="1">The sequence shown here is derived from an EMBL/GenBank/DDBJ whole genome shotgun (WGS) entry which is preliminary data.</text>
</comment>
<dbReference type="Proteomes" id="UP001642483">
    <property type="component" value="Unassembled WGS sequence"/>
</dbReference>
<gene>
    <name evidence="1" type="ORF">CVLEPA_LOCUS16109</name>
</gene>
<protein>
    <submittedName>
        <fullName evidence="1">Uncharacterized protein</fullName>
    </submittedName>
</protein>
<reference evidence="1 2" key="1">
    <citation type="submission" date="2024-02" db="EMBL/GenBank/DDBJ databases">
        <authorList>
            <person name="Daric V."/>
            <person name="Darras S."/>
        </authorList>
    </citation>
    <scope>NUCLEOTIDE SEQUENCE [LARGE SCALE GENOMIC DNA]</scope>
</reference>
<evidence type="ECO:0000313" key="2">
    <source>
        <dbReference type="Proteomes" id="UP001642483"/>
    </source>
</evidence>